<comment type="subcellular location">
    <subcellularLocation>
        <location evidence="1">Nucleus</location>
    </subcellularLocation>
</comment>
<evidence type="ECO:0000256" key="2">
    <source>
        <dbReference type="ARBA" id="ARBA00023015"/>
    </source>
</evidence>
<organism evidence="7 8">
    <name type="scientific">Datura stramonium</name>
    <name type="common">Jimsonweed</name>
    <name type="synonym">Common thornapple</name>
    <dbReference type="NCBI Taxonomy" id="4076"/>
    <lineage>
        <taxon>Eukaryota</taxon>
        <taxon>Viridiplantae</taxon>
        <taxon>Streptophyta</taxon>
        <taxon>Embryophyta</taxon>
        <taxon>Tracheophyta</taxon>
        <taxon>Spermatophyta</taxon>
        <taxon>Magnoliopsida</taxon>
        <taxon>eudicotyledons</taxon>
        <taxon>Gunneridae</taxon>
        <taxon>Pentapetalae</taxon>
        <taxon>asterids</taxon>
        <taxon>lamiids</taxon>
        <taxon>Solanales</taxon>
        <taxon>Solanaceae</taxon>
        <taxon>Solanoideae</taxon>
        <taxon>Datureae</taxon>
        <taxon>Datura</taxon>
    </lineage>
</organism>
<dbReference type="Proteomes" id="UP000823775">
    <property type="component" value="Unassembled WGS sequence"/>
</dbReference>
<accession>A0ABS8SMX3</accession>
<keyword evidence="2" id="KW-0805">Transcription regulation</keyword>
<dbReference type="CDD" id="cd00018">
    <property type="entry name" value="AP2"/>
    <property type="match status" value="1"/>
</dbReference>
<keyword evidence="5" id="KW-0539">Nucleus</keyword>
<evidence type="ECO:0000256" key="3">
    <source>
        <dbReference type="ARBA" id="ARBA00023125"/>
    </source>
</evidence>
<reference evidence="7 8" key="1">
    <citation type="journal article" date="2021" name="BMC Genomics">
        <title>Datura genome reveals duplications of psychoactive alkaloid biosynthetic genes and high mutation rate following tissue culture.</title>
        <authorList>
            <person name="Rajewski A."/>
            <person name="Carter-House D."/>
            <person name="Stajich J."/>
            <person name="Litt A."/>
        </authorList>
    </citation>
    <scope>NUCLEOTIDE SEQUENCE [LARGE SCALE GENOMIC DNA]</scope>
    <source>
        <strain evidence="7">AR-01</strain>
    </source>
</reference>
<keyword evidence="3" id="KW-0238">DNA-binding</keyword>
<comment type="caution">
    <text evidence="7">The sequence shown here is derived from an EMBL/GenBank/DDBJ whole genome shotgun (WGS) entry which is preliminary data.</text>
</comment>
<name>A0ABS8SMX3_DATST</name>
<sequence length="333" mass="36805">MYILFFFGNNNRHHQHGRWQARIGRVAGNKDLYLGTFSTQEEAAEAYDIAAIKFRGLNAVTNFEINRYDVKSILESSTLPIGGAAKRLKDVEQAEIAALDHYHRTSQENLGTTASHHHLMSNYGASQCWPNITSALHYQQAQPALNAMHNYNNPYGQQQRLWCKQEVQEYTSDQSFQDFHPLQLGNGHNFLHPSSLGLDISSSIDHNNVTYSTHGVGVGGGGGFVLPQLNSIIPHQESQANGLFGGGGENNNNHEVKQLQLGNDNMFGYYHSQQLTSNTSVKTASLYDHHHQESVCNNNNWMSAAVPVALASRGSTVAVCHGAAPTFTVWNDT</sequence>
<evidence type="ECO:0000313" key="7">
    <source>
        <dbReference type="EMBL" id="MCD7460207.1"/>
    </source>
</evidence>
<proteinExistence type="predicted"/>
<evidence type="ECO:0000256" key="5">
    <source>
        <dbReference type="ARBA" id="ARBA00023242"/>
    </source>
</evidence>
<evidence type="ECO:0000256" key="4">
    <source>
        <dbReference type="ARBA" id="ARBA00023163"/>
    </source>
</evidence>
<dbReference type="InterPro" id="IPR001471">
    <property type="entry name" value="AP2/ERF_dom"/>
</dbReference>
<dbReference type="PANTHER" id="PTHR32467:SF72">
    <property type="entry name" value="AP2-LIKE ETHYLENE-RESPONSIVE TRANSCRIPTION FACTOR BBM"/>
    <property type="match status" value="1"/>
</dbReference>
<feature type="domain" description="AP2/ERF" evidence="6">
    <location>
        <begin position="5"/>
        <end position="64"/>
    </location>
</feature>
<dbReference type="Gene3D" id="3.30.730.10">
    <property type="entry name" value="AP2/ERF domain"/>
    <property type="match status" value="1"/>
</dbReference>
<dbReference type="PANTHER" id="PTHR32467">
    <property type="entry name" value="AP2-LIKE ETHYLENE-RESPONSIVE TRANSCRIPTION FACTOR"/>
    <property type="match status" value="1"/>
</dbReference>
<gene>
    <name evidence="7" type="ORF">HAX54_043067</name>
</gene>
<dbReference type="SMART" id="SM00380">
    <property type="entry name" value="AP2"/>
    <property type="match status" value="1"/>
</dbReference>
<evidence type="ECO:0000259" key="6">
    <source>
        <dbReference type="PROSITE" id="PS51032"/>
    </source>
</evidence>
<keyword evidence="8" id="KW-1185">Reference proteome</keyword>
<dbReference type="InterPro" id="IPR016177">
    <property type="entry name" value="DNA-bd_dom_sf"/>
</dbReference>
<evidence type="ECO:0000313" key="8">
    <source>
        <dbReference type="Proteomes" id="UP000823775"/>
    </source>
</evidence>
<dbReference type="EMBL" id="JACEIK010000641">
    <property type="protein sequence ID" value="MCD7460207.1"/>
    <property type="molecule type" value="Genomic_DNA"/>
</dbReference>
<dbReference type="InterPro" id="IPR036955">
    <property type="entry name" value="AP2/ERF_dom_sf"/>
</dbReference>
<dbReference type="PROSITE" id="PS51032">
    <property type="entry name" value="AP2_ERF"/>
    <property type="match status" value="1"/>
</dbReference>
<dbReference type="SUPFAM" id="SSF54171">
    <property type="entry name" value="DNA-binding domain"/>
    <property type="match status" value="1"/>
</dbReference>
<protein>
    <recommendedName>
        <fullName evidence="6">AP2/ERF domain-containing protein</fullName>
    </recommendedName>
</protein>
<keyword evidence="4" id="KW-0804">Transcription</keyword>
<evidence type="ECO:0000256" key="1">
    <source>
        <dbReference type="ARBA" id="ARBA00004123"/>
    </source>
</evidence>